<organism evidence="2 3">
    <name type="scientific">Nesterenkonia sphaerica</name>
    <dbReference type="NCBI Taxonomy" id="1804988"/>
    <lineage>
        <taxon>Bacteria</taxon>
        <taxon>Bacillati</taxon>
        <taxon>Actinomycetota</taxon>
        <taxon>Actinomycetes</taxon>
        <taxon>Micrococcales</taxon>
        <taxon>Micrococcaceae</taxon>
        <taxon>Nesterenkonia</taxon>
    </lineage>
</organism>
<keyword evidence="3" id="KW-1185">Reference proteome</keyword>
<gene>
    <name evidence="2" type="ORF">FEF27_09265</name>
</gene>
<dbReference type="SUPFAM" id="SSF54593">
    <property type="entry name" value="Glyoxalase/Bleomycin resistance protein/Dihydroxybiphenyl dioxygenase"/>
    <property type="match status" value="1"/>
</dbReference>
<dbReference type="InterPro" id="IPR037523">
    <property type="entry name" value="VOC_core"/>
</dbReference>
<dbReference type="RefSeq" id="WP_138170579.1">
    <property type="nucleotide sequence ID" value="NZ_VAWA01000011.1"/>
</dbReference>
<evidence type="ECO:0000259" key="1">
    <source>
        <dbReference type="PROSITE" id="PS51819"/>
    </source>
</evidence>
<name>A0A5R9A853_9MICC</name>
<dbReference type="EMBL" id="VAWA01000011">
    <property type="protein sequence ID" value="TLP74334.1"/>
    <property type="molecule type" value="Genomic_DNA"/>
</dbReference>
<proteinExistence type="predicted"/>
<evidence type="ECO:0000313" key="3">
    <source>
        <dbReference type="Proteomes" id="UP000306544"/>
    </source>
</evidence>
<dbReference type="PROSITE" id="PS51819">
    <property type="entry name" value="VOC"/>
    <property type="match status" value="1"/>
</dbReference>
<dbReference type="OrthoDB" id="9798430at2"/>
<dbReference type="InterPro" id="IPR004360">
    <property type="entry name" value="Glyas_Fos-R_dOase_dom"/>
</dbReference>
<protein>
    <submittedName>
        <fullName evidence="2">Glyoxalase</fullName>
    </submittedName>
</protein>
<dbReference type="AlphaFoldDB" id="A0A5R9A853"/>
<dbReference type="Gene3D" id="3.10.180.10">
    <property type="entry name" value="2,3-Dihydroxybiphenyl 1,2-Dioxygenase, domain 1"/>
    <property type="match status" value="1"/>
</dbReference>
<feature type="domain" description="VOC" evidence="1">
    <location>
        <begin position="4"/>
        <end position="127"/>
    </location>
</feature>
<dbReference type="InterPro" id="IPR029068">
    <property type="entry name" value="Glyas_Bleomycin-R_OHBP_Dase"/>
</dbReference>
<dbReference type="PANTHER" id="PTHR36503">
    <property type="entry name" value="BLR2520 PROTEIN"/>
    <property type="match status" value="1"/>
</dbReference>
<evidence type="ECO:0000313" key="2">
    <source>
        <dbReference type="EMBL" id="TLP74334.1"/>
    </source>
</evidence>
<dbReference type="Proteomes" id="UP000306544">
    <property type="component" value="Unassembled WGS sequence"/>
</dbReference>
<comment type="caution">
    <text evidence="2">The sequence shown here is derived from an EMBL/GenBank/DDBJ whole genome shotgun (WGS) entry which is preliminary data.</text>
</comment>
<dbReference type="Pfam" id="PF00903">
    <property type="entry name" value="Glyoxalase"/>
    <property type="match status" value="1"/>
</dbReference>
<dbReference type="PANTHER" id="PTHR36503:SF1">
    <property type="entry name" value="BLR2520 PROTEIN"/>
    <property type="match status" value="1"/>
</dbReference>
<reference evidence="2 3" key="1">
    <citation type="submission" date="2019-05" db="EMBL/GenBank/DDBJ databases">
        <title>Nesterenkonia sp. GY239, isolated from the Southern Atlantic Ocean.</title>
        <authorList>
            <person name="Zhang G."/>
        </authorList>
    </citation>
    <scope>NUCLEOTIDE SEQUENCE [LARGE SCALE GENOMIC DNA]</scope>
    <source>
        <strain evidence="2 3">GY239</strain>
    </source>
</reference>
<sequence>MEPRISLVTLAVDHLGRSREFYVVGLGWEPAVEAPGVVMIKTGQHLLFSLWDRSEFEEEVGPVARGSGVPPISLAHNVASRDEVDAVLATARSAGASHVSQAVERRWGGYSGYFADPDGYRWEIAWAPGAIEALVLPGHEPQA</sequence>
<accession>A0A5R9A853</accession>